<evidence type="ECO:0000259" key="11">
    <source>
        <dbReference type="Pfam" id="PF00117"/>
    </source>
</evidence>
<keyword evidence="3 10" id="KW-0028">Amino-acid biosynthesis</keyword>
<evidence type="ECO:0000313" key="13">
    <source>
        <dbReference type="Proteomes" id="UP000812672"/>
    </source>
</evidence>
<dbReference type="EC" id="4.3.2.10" evidence="10"/>
<gene>
    <name evidence="10 12" type="primary">hisH</name>
    <name evidence="12" type="ORF">KQ486_01645</name>
</gene>
<dbReference type="Gene3D" id="3.40.50.880">
    <property type="match status" value="1"/>
</dbReference>
<evidence type="ECO:0000256" key="3">
    <source>
        <dbReference type="ARBA" id="ARBA00022605"/>
    </source>
</evidence>
<evidence type="ECO:0000256" key="7">
    <source>
        <dbReference type="ARBA" id="ARBA00023239"/>
    </source>
</evidence>
<keyword evidence="13" id="KW-1185">Reference proteome</keyword>
<comment type="catalytic activity">
    <reaction evidence="8 10">
        <text>5-[(5-phospho-1-deoxy-D-ribulos-1-ylimino)methylamino]-1-(5-phospho-beta-D-ribosyl)imidazole-4-carboxamide + L-glutamine = D-erythro-1-(imidazol-4-yl)glycerol 3-phosphate + 5-amino-1-(5-phospho-beta-D-ribosyl)imidazole-4-carboxamide + L-glutamate + H(+)</text>
        <dbReference type="Rhea" id="RHEA:24793"/>
        <dbReference type="ChEBI" id="CHEBI:15378"/>
        <dbReference type="ChEBI" id="CHEBI:29985"/>
        <dbReference type="ChEBI" id="CHEBI:58278"/>
        <dbReference type="ChEBI" id="CHEBI:58359"/>
        <dbReference type="ChEBI" id="CHEBI:58475"/>
        <dbReference type="ChEBI" id="CHEBI:58525"/>
        <dbReference type="EC" id="4.3.2.10"/>
    </reaction>
</comment>
<comment type="caution">
    <text evidence="12">The sequence shown here is derived from an EMBL/GenBank/DDBJ whole genome shotgun (WGS) entry which is preliminary data.</text>
</comment>
<protein>
    <recommendedName>
        <fullName evidence="10">Imidazole glycerol phosphate synthase subunit HisH</fullName>
        <ecNumber evidence="10">4.3.2.10</ecNumber>
    </recommendedName>
    <alternativeName>
        <fullName evidence="10">IGP synthase glutaminase subunit</fullName>
        <ecNumber evidence="10">3.5.1.2</ecNumber>
    </alternativeName>
    <alternativeName>
        <fullName evidence="10">IGP synthase subunit HisH</fullName>
    </alternativeName>
    <alternativeName>
        <fullName evidence="10">ImGP synthase subunit HisH</fullName>
        <shortName evidence="10">IGPS subunit HisH</shortName>
    </alternativeName>
</protein>
<dbReference type="HAMAP" id="MF_00278">
    <property type="entry name" value="HisH"/>
    <property type="match status" value="1"/>
</dbReference>
<dbReference type="CDD" id="cd01748">
    <property type="entry name" value="GATase1_IGP_Synthase"/>
    <property type="match status" value="1"/>
</dbReference>
<accession>A0ABS6GLA3</accession>
<keyword evidence="6 10" id="KW-0368">Histidine biosynthesis</keyword>
<evidence type="ECO:0000256" key="5">
    <source>
        <dbReference type="ARBA" id="ARBA00022962"/>
    </source>
</evidence>
<name>A0ABS6GLA3_9BACI</name>
<feature type="active site" evidence="10">
    <location>
        <position position="186"/>
    </location>
</feature>
<dbReference type="Proteomes" id="UP000812672">
    <property type="component" value="Unassembled WGS sequence"/>
</dbReference>
<feature type="domain" description="Glutamine amidotransferase" evidence="11">
    <location>
        <begin position="4"/>
        <end position="199"/>
    </location>
</feature>
<feature type="active site" evidence="10">
    <location>
        <position position="184"/>
    </location>
</feature>
<dbReference type="EC" id="3.5.1.2" evidence="10"/>
<comment type="pathway">
    <text evidence="1 10">Amino-acid biosynthesis; L-histidine biosynthesis; L-histidine from 5-phospho-alpha-D-ribose 1-diphosphate: step 5/9.</text>
</comment>
<dbReference type="EMBL" id="JAHLZF010000001">
    <property type="protein sequence ID" value="MBU6079713.1"/>
    <property type="molecule type" value="Genomic_DNA"/>
</dbReference>
<evidence type="ECO:0000256" key="9">
    <source>
        <dbReference type="ARBA" id="ARBA00049534"/>
    </source>
</evidence>
<dbReference type="PANTHER" id="PTHR42701">
    <property type="entry name" value="IMIDAZOLE GLYCEROL PHOSPHATE SYNTHASE SUBUNIT HISH"/>
    <property type="match status" value="1"/>
</dbReference>
<keyword evidence="10" id="KW-0963">Cytoplasm</keyword>
<organism evidence="12 13">
    <name type="scientific">Allobacillus halotolerans</name>
    <dbReference type="NCBI Taxonomy" id="570278"/>
    <lineage>
        <taxon>Bacteria</taxon>
        <taxon>Bacillati</taxon>
        <taxon>Bacillota</taxon>
        <taxon>Bacilli</taxon>
        <taxon>Bacillales</taxon>
        <taxon>Bacillaceae</taxon>
        <taxon>Allobacillus</taxon>
    </lineage>
</organism>
<keyword evidence="7 10" id="KW-0456">Lyase</keyword>
<dbReference type="PANTHER" id="PTHR42701:SF1">
    <property type="entry name" value="IMIDAZOLE GLYCEROL PHOSPHATE SYNTHASE SUBUNIT HISH"/>
    <property type="match status" value="1"/>
</dbReference>
<keyword evidence="5 10" id="KW-0315">Glutamine amidotransferase</keyword>
<evidence type="ECO:0000256" key="2">
    <source>
        <dbReference type="ARBA" id="ARBA00011152"/>
    </source>
</evidence>
<evidence type="ECO:0000256" key="10">
    <source>
        <dbReference type="HAMAP-Rule" id="MF_00278"/>
    </source>
</evidence>
<dbReference type="NCBIfam" id="TIGR01855">
    <property type="entry name" value="IMP_synth_hisH"/>
    <property type="match status" value="1"/>
</dbReference>
<comment type="catalytic activity">
    <reaction evidence="9 10">
        <text>L-glutamine + H2O = L-glutamate + NH4(+)</text>
        <dbReference type="Rhea" id="RHEA:15889"/>
        <dbReference type="ChEBI" id="CHEBI:15377"/>
        <dbReference type="ChEBI" id="CHEBI:28938"/>
        <dbReference type="ChEBI" id="CHEBI:29985"/>
        <dbReference type="ChEBI" id="CHEBI:58359"/>
        <dbReference type="EC" id="3.5.1.2"/>
    </reaction>
</comment>
<evidence type="ECO:0000313" key="12">
    <source>
        <dbReference type="EMBL" id="MBU6079713.1"/>
    </source>
</evidence>
<sequence length="204" mass="22743">MIAIIDYGAGNLKNVQHALKTIGISSRITDQPSDLEKADGVILPGVGAYGEAMKRLSETGFDLEIIRQAEKRKPLLGICLGMQLLFEKSYEYGEHEGLGLIPGEIVPFEGAVKVPHMGWNQIELNKRFDDDSIINRIDEGDYVYFVHSFYAKPTNDQDILFTTNYGEKFTSAVKRNNVIGMQFHPEKSAKTGMQLLRNFGGIVS</sequence>
<evidence type="ECO:0000256" key="1">
    <source>
        <dbReference type="ARBA" id="ARBA00005091"/>
    </source>
</evidence>
<keyword evidence="4 10" id="KW-0378">Hydrolase</keyword>
<dbReference type="SUPFAM" id="SSF52317">
    <property type="entry name" value="Class I glutamine amidotransferase-like"/>
    <property type="match status" value="1"/>
</dbReference>
<dbReference type="Pfam" id="PF00117">
    <property type="entry name" value="GATase"/>
    <property type="match status" value="1"/>
</dbReference>
<evidence type="ECO:0000256" key="4">
    <source>
        <dbReference type="ARBA" id="ARBA00022801"/>
    </source>
</evidence>
<proteinExistence type="inferred from homology"/>
<dbReference type="InterPro" id="IPR017926">
    <property type="entry name" value="GATASE"/>
</dbReference>
<dbReference type="InterPro" id="IPR029062">
    <property type="entry name" value="Class_I_gatase-like"/>
</dbReference>
<comment type="function">
    <text evidence="10">IGPS catalyzes the conversion of PRFAR and glutamine to IGP, AICAR and glutamate. The HisH subunit catalyzes the hydrolysis of glutamine to glutamate and ammonia as part of the synthesis of IGP and AICAR. The resulting ammonia molecule is channeled to the active site of HisF.</text>
</comment>
<evidence type="ECO:0000256" key="6">
    <source>
        <dbReference type="ARBA" id="ARBA00023102"/>
    </source>
</evidence>
<dbReference type="InterPro" id="IPR010139">
    <property type="entry name" value="Imidazole-glycPsynth_HisH"/>
</dbReference>
<dbReference type="PROSITE" id="PS51273">
    <property type="entry name" value="GATASE_TYPE_1"/>
    <property type="match status" value="1"/>
</dbReference>
<dbReference type="PIRSF" id="PIRSF000495">
    <property type="entry name" value="Amidotransf_hisH"/>
    <property type="match status" value="1"/>
</dbReference>
<dbReference type="PROSITE" id="PS51274">
    <property type="entry name" value="GATASE_COBBQ"/>
    <property type="match status" value="1"/>
</dbReference>
<feature type="active site" description="Nucleophile" evidence="10">
    <location>
        <position position="79"/>
    </location>
</feature>
<comment type="subcellular location">
    <subcellularLocation>
        <location evidence="10">Cytoplasm</location>
    </subcellularLocation>
</comment>
<evidence type="ECO:0000256" key="8">
    <source>
        <dbReference type="ARBA" id="ARBA00047838"/>
    </source>
</evidence>
<comment type="subunit">
    <text evidence="2 10">Heterodimer of HisH and HisF.</text>
</comment>
<dbReference type="RefSeq" id="WP_144160310.1">
    <property type="nucleotide sequence ID" value="NZ_CAUPKR010000001.1"/>
</dbReference>
<reference evidence="12 13" key="1">
    <citation type="journal article" date="2011" name="Int. J. Syst. Evol. Microbiol.">
        <title>Allobacillus halotolerans gen. nov., sp. nov. isolated from shrimp paste.</title>
        <authorList>
            <person name="Sheu S.Y."/>
            <person name="Arun A.B."/>
            <person name="Jiang S.R."/>
            <person name="Young C.C."/>
            <person name="Chen W.M."/>
        </authorList>
    </citation>
    <scope>NUCLEOTIDE SEQUENCE [LARGE SCALE GENOMIC DNA]</scope>
    <source>
        <strain evidence="12 13">LMG 24826</strain>
    </source>
</reference>